<dbReference type="AlphaFoldDB" id="A0A1G9H8H3"/>
<dbReference type="OrthoDB" id="2622961at2"/>
<dbReference type="RefSeq" id="WP_090720201.1">
    <property type="nucleotide sequence ID" value="NZ_FNDX01000073.1"/>
</dbReference>
<gene>
    <name evidence="1" type="ORF">SAMN05216192_17314</name>
</gene>
<dbReference type="STRING" id="1174501.SAMN05216192_17314"/>
<sequence length="95" mass="11296">MRDPERIERIMSMVQAIWKQEPYMRFFQLMAVLESRYSKANNAFGRRELFEKEESRGILFPHNIVELFQLEDDVLEPFLASLLAEQQVRKSGSND</sequence>
<proteinExistence type="predicted"/>
<keyword evidence="2" id="KW-1185">Reference proteome</keyword>
<accession>A0A1G9H8H3</accession>
<evidence type="ECO:0000313" key="2">
    <source>
        <dbReference type="Proteomes" id="UP000199050"/>
    </source>
</evidence>
<name>A0A1G9H8H3_9BACL</name>
<organism evidence="1 2">
    <name type="scientific">Paenibacillus typhae</name>
    <dbReference type="NCBI Taxonomy" id="1174501"/>
    <lineage>
        <taxon>Bacteria</taxon>
        <taxon>Bacillati</taxon>
        <taxon>Bacillota</taxon>
        <taxon>Bacilli</taxon>
        <taxon>Bacillales</taxon>
        <taxon>Paenibacillaceae</taxon>
        <taxon>Paenibacillus</taxon>
    </lineage>
</organism>
<evidence type="ECO:0000313" key="1">
    <source>
        <dbReference type="EMBL" id="SDL09256.1"/>
    </source>
</evidence>
<reference evidence="2" key="1">
    <citation type="submission" date="2016-10" db="EMBL/GenBank/DDBJ databases">
        <authorList>
            <person name="Varghese N."/>
            <person name="Submissions S."/>
        </authorList>
    </citation>
    <scope>NUCLEOTIDE SEQUENCE [LARGE SCALE GENOMIC DNA]</scope>
    <source>
        <strain evidence="2">CGMCC 1.11012</strain>
    </source>
</reference>
<protein>
    <submittedName>
        <fullName evidence="1">Uncharacterized protein</fullName>
    </submittedName>
</protein>
<dbReference type="EMBL" id="FNDX01000073">
    <property type="protein sequence ID" value="SDL09256.1"/>
    <property type="molecule type" value="Genomic_DNA"/>
</dbReference>
<dbReference type="Proteomes" id="UP000199050">
    <property type="component" value="Unassembled WGS sequence"/>
</dbReference>